<evidence type="ECO:0000256" key="3">
    <source>
        <dbReference type="PROSITE-ProRule" id="PRU00339"/>
    </source>
</evidence>
<dbReference type="SUPFAM" id="SSF48452">
    <property type="entry name" value="TPR-like"/>
    <property type="match status" value="1"/>
</dbReference>
<sequence length="460" mass="50604">MDTVETAALTIPEALSQATALHDAGKYAEAEVILAAAIAHHGHHGDLLNARGVMFAQMGRNLDALWCYRDALAANPRGSGIWTNLGNALTKLKYLKSAVDAHRRAIELAPNDVLLHHNLGTSLAEAGDHGAAVLAFSRALELNPNFHKARWDRGRSYLYFGNYRPAWADYEVRLISGQVPIRENLKSIKWDGSPYGGKRLVLLAEQGFGDTLWVARYLSRVKALGGELIVECQKEIIPLLAELGVADQLVPWGAPLPDADYHAHLCSLPGLFTPDFASIPTQPYLKAPADRIAKFASIFGPPDGRLRVGIVWSGSTTFKRNEERARPLLGFFQAFAQPGVQLYSLQKGPPEKSLHDLPRGGPIIDLAPHLGDFADTAAAIHHLDLVIMTDSSVAHLTGAMGKEVWVLLGHVAHWLWLLDRTDCPWYPSMRLFRPRAEGDWDHVFDAASAQLMLRTGITRF</sequence>
<keyword evidence="5" id="KW-1185">Reference proteome</keyword>
<dbReference type="PANTHER" id="PTHR44858:SF1">
    <property type="entry name" value="UDP-N-ACETYLGLUCOSAMINE--PEPTIDE N-ACETYLGLUCOSAMINYLTRANSFERASE SPINDLY-RELATED"/>
    <property type="match status" value="1"/>
</dbReference>
<proteinExistence type="predicted"/>
<dbReference type="Pfam" id="PF13432">
    <property type="entry name" value="TPR_16"/>
    <property type="match status" value="1"/>
</dbReference>
<keyword evidence="1" id="KW-0677">Repeat</keyword>
<dbReference type="Gene3D" id="1.25.40.10">
    <property type="entry name" value="Tetratricopeptide repeat domain"/>
    <property type="match status" value="2"/>
</dbReference>
<dbReference type="EMBL" id="VITR01000011">
    <property type="protein sequence ID" value="TWB39220.1"/>
    <property type="molecule type" value="Genomic_DNA"/>
</dbReference>
<dbReference type="SMART" id="SM00028">
    <property type="entry name" value="TPR"/>
    <property type="match status" value="4"/>
</dbReference>
<feature type="repeat" description="TPR" evidence="3">
    <location>
        <begin position="113"/>
        <end position="146"/>
    </location>
</feature>
<dbReference type="AlphaFoldDB" id="A0A560H0P4"/>
<dbReference type="InterPro" id="IPR019734">
    <property type="entry name" value="TPR_rpt"/>
</dbReference>
<dbReference type="Pfam" id="PF07719">
    <property type="entry name" value="TPR_2"/>
    <property type="match status" value="1"/>
</dbReference>
<reference evidence="4 5" key="1">
    <citation type="submission" date="2019-06" db="EMBL/GenBank/DDBJ databases">
        <title>Genomic Encyclopedia of Type Strains, Phase IV (KMG-V): Genome sequencing to study the core and pangenomes of soil and plant-associated prokaryotes.</title>
        <authorList>
            <person name="Whitman W."/>
        </authorList>
    </citation>
    <scope>NUCLEOTIDE SEQUENCE [LARGE SCALE GENOMIC DNA]</scope>
    <source>
        <strain evidence="4 5">BR 11622</strain>
    </source>
</reference>
<evidence type="ECO:0000313" key="4">
    <source>
        <dbReference type="EMBL" id="TWB39220.1"/>
    </source>
</evidence>
<name>A0A560H0P4_9PROT</name>
<dbReference type="SUPFAM" id="SSF53756">
    <property type="entry name" value="UDP-Glycosyltransferase/glycogen phosphorylase"/>
    <property type="match status" value="1"/>
</dbReference>
<organism evidence="4 5">
    <name type="scientific">Nitrospirillum amazonense</name>
    <dbReference type="NCBI Taxonomy" id="28077"/>
    <lineage>
        <taxon>Bacteria</taxon>
        <taxon>Pseudomonadati</taxon>
        <taxon>Pseudomonadota</taxon>
        <taxon>Alphaproteobacteria</taxon>
        <taxon>Rhodospirillales</taxon>
        <taxon>Azospirillaceae</taxon>
        <taxon>Nitrospirillum</taxon>
    </lineage>
</organism>
<dbReference type="InterPro" id="IPR011990">
    <property type="entry name" value="TPR-like_helical_dom_sf"/>
</dbReference>
<evidence type="ECO:0000256" key="2">
    <source>
        <dbReference type="ARBA" id="ARBA00022803"/>
    </source>
</evidence>
<dbReference type="InterPro" id="IPR050498">
    <property type="entry name" value="Ycf3"/>
</dbReference>
<dbReference type="Gene3D" id="3.40.50.2000">
    <property type="entry name" value="Glycogen Phosphorylase B"/>
    <property type="match status" value="1"/>
</dbReference>
<dbReference type="InterPro" id="IPR013105">
    <property type="entry name" value="TPR_2"/>
</dbReference>
<gene>
    <name evidence="4" type="ORF">FBZ90_111217</name>
</gene>
<accession>A0A560H0P4</accession>
<dbReference type="Proteomes" id="UP000315751">
    <property type="component" value="Unassembled WGS sequence"/>
</dbReference>
<keyword evidence="2 3" id="KW-0802">TPR repeat</keyword>
<feature type="repeat" description="TPR" evidence="3">
    <location>
        <begin position="79"/>
        <end position="112"/>
    </location>
</feature>
<protein>
    <submittedName>
        <fullName evidence="4">Tfp pilus assembly protein PilF</fullName>
    </submittedName>
</protein>
<evidence type="ECO:0000313" key="5">
    <source>
        <dbReference type="Proteomes" id="UP000315751"/>
    </source>
</evidence>
<evidence type="ECO:0000256" key="1">
    <source>
        <dbReference type="ARBA" id="ARBA00022737"/>
    </source>
</evidence>
<dbReference type="PANTHER" id="PTHR44858">
    <property type="entry name" value="TETRATRICOPEPTIDE REPEAT PROTEIN 6"/>
    <property type="match status" value="1"/>
</dbReference>
<dbReference type="PROSITE" id="PS50005">
    <property type="entry name" value="TPR"/>
    <property type="match status" value="2"/>
</dbReference>
<comment type="caution">
    <text evidence="4">The sequence shown here is derived from an EMBL/GenBank/DDBJ whole genome shotgun (WGS) entry which is preliminary data.</text>
</comment>